<feature type="region of interest" description="Disordered" evidence="1">
    <location>
        <begin position="434"/>
        <end position="532"/>
    </location>
</feature>
<reference evidence="2 3" key="1">
    <citation type="submission" date="2017-10" db="EMBL/GenBank/DDBJ databases">
        <title>Comparative genomics in systemic dimorphic fungi from Ajellomycetaceae.</title>
        <authorList>
            <person name="Munoz J.F."/>
            <person name="Mcewen J.G."/>
            <person name="Clay O.K."/>
            <person name="Cuomo C.A."/>
        </authorList>
    </citation>
    <scope>NUCLEOTIDE SEQUENCE [LARGE SCALE GENOMIC DNA]</scope>
    <source>
        <strain evidence="2 3">UAMH130</strain>
    </source>
</reference>
<evidence type="ECO:0000256" key="1">
    <source>
        <dbReference type="SAM" id="MobiDB-lite"/>
    </source>
</evidence>
<name>A0A2B7XJ00_9EURO</name>
<dbReference type="EMBL" id="PDNC01000008">
    <property type="protein sequence ID" value="PGH08598.1"/>
    <property type="molecule type" value="Genomic_DNA"/>
</dbReference>
<evidence type="ECO:0000313" key="2">
    <source>
        <dbReference type="EMBL" id="PGH08598.1"/>
    </source>
</evidence>
<dbReference type="OrthoDB" id="5409522at2759"/>
<dbReference type="AlphaFoldDB" id="A0A2B7XJ00"/>
<feature type="compositionally biased region" description="Polar residues" evidence="1">
    <location>
        <begin position="477"/>
        <end position="510"/>
    </location>
</feature>
<organism evidence="2 3">
    <name type="scientific">Blastomyces parvus</name>
    <dbReference type="NCBI Taxonomy" id="2060905"/>
    <lineage>
        <taxon>Eukaryota</taxon>
        <taxon>Fungi</taxon>
        <taxon>Dikarya</taxon>
        <taxon>Ascomycota</taxon>
        <taxon>Pezizomycotina</taxon>
        <taxon>Eurotiomycetes</taxon>
        <taxon>Eurotiomycetidae</taxon>
        <taxon>Onygenales</taxon>
        <taxon>Ajellomycetaceae</taxon>
        <taxon>Blastomyces</taxon>
    </lineage>
</organism>
<evidence type="ECO:0000313" key="3">
    <source>
        <dbReference type="Proteomes" id="UP000224080"/>
    </source>
</evidence>
<dbReference type="Proteomes" id="UP000224080">
    <property type="component" value="Unassembled WGS sequence"/>
</dbReference>
<feature type="compositionally biased region" description="Polar residues" evidence="1">
    <location>
        <begin position="343"/>
        <end position="360"/>
    </location>
</feature>
<accession>A0A2B7XJ00</accession>
<feature type="compositionally biased region" description="Polar residues" evidence="1">
    <location>
        <begin position="451"/>
        <end position="462"/>
    </location>
</feature>
<comment type="caution">
    <text evidence="2">The sequence shown here is derived from an EMBL/GenBank/DDBJ whole genome shotgun (WGS) entry which is preliminary data.</text>
</comment>
<gene>
    <name evidence="2" type="ORF">GX51_01118</name>
</gene>
<sequence length="573" mass="63637">MAEQGVNQCASMSTVQSETASTVIHCQHSSPPAANHTCPTIETQNYSDENLPPLLFQLDPPTAPPTTPIPPLVENGQEVKDCSGEVIRDYPFLPRYISSEPLAWQLEYWMRLDSRLRYQDIKARMTVAKANLPSNNSLNMRRKREARTPLGLSCWTVRRETIARTEIELVEKLSREQVQLNTTMDVEYSDKPADGGAAVPIRLRARNLVGTPPACYPWDMFLVNHRFHVPSTRLAEALALHEQLLEMVANSNVNSWRELPPNQLARFWGRRGGNNRRAEATAPNDASGEAAPHQVQGTGGQARPSPVGPDVCTDNDNDQRVGITRLVNPSQGPAFPRAAIRNDQVTGTGQADVSSGIDGSNTWEMVHHGSSQVPAAVGFPSIFQLLGSRYGFGGMCHGLPGFRETFGSANDFGYQPNPSVALNPGVNQEVYDPYIAHPLPAPNPHSYNPFGPQQQQRQTTSLSDHRQPSRSMRQERSPSNSQRSPDRMATNSEDLACSPAQNDMSTPVNQEQDEEEFHRFNGSGPRSIRHNPAHRLNIDTDVIMQRNDPFRNLQERLAPVSSFEDFIEDEMSL</sequence>
<feature type="compositionally biased region" description="Basic and acidic residues" evidence="1">
    <location>
        <begin position="463"/>
        <end position="476"/>
    </location>
</feature>
<proteinExistence type="predicted"/>
<keyword evidence="3" id="KW-1185">Reference proteome</keyword>
<feature type="region of interest" description="Disordered" evidence="1">
    <location>
        <begin position="341"/>
        <end position="360"/>
    </location>
</feature>
<feature type="region of interest" description="Disordered" evidence="1">
    <location>
        <begin position="274"/>
        <end position="318"/>
    </location>
</feature>
<protein>
    <submittedName>
        <fullName evidence="2">Uncharacterized protein</fullName>
    </submittedName>
</protein>